<dbReference type="AlphaFoldDB" id="A0A438E748"/>
<keyword evidence="3" id="KW-0812">Transmembrane</keyword>
<dbReference type="PROSITE" id="PS50158">
    <property type="entry name" value="ZF_CCHC"/>
    <property type="match status" value="1"/>
</dbReference>
<keyword evidence="1" id="KW-0862">Zinc</keyword>
<keyword evidence="3" id="KW-0472">Membrane</keyword>
<evidence type="ECO:0000313" key="6">
    <source>
        <dbReference type="Proteomes" id="UP000288805"/>
    </source>
</evidence>
<dbReference type="InterPro" id="IPR036875">
    <property type="entry name" value="Znf_CCHC_sf"/>
</dbReference>
<evidence type="ECO:0000256" key="3">
    <source>
        <dbReference type="SAM" id="Phobius"/>
    </source>
</evidence>
<name>A0A438E748_VITVI</name>
<comment type="caution">
    <text evidence="5">The sequence shown here is derived from an EMBL/GenBank/DDBJ whole genome shotgun (WGS) entry which is preliminary data.</text>
</comment>
<dbReference type="InterPro" id="IPR001878">
    <property type="entry name" value="Znf_CCHC"/>
</dbReference>
<gene>
    <name evidence="5" type="primary">RE2_94</name>
    <name evidence="5" type="ORF">CK203_097547</name>
</gene>
<evidence type="ECO:0000313" key="5">
    <source>
        <dbReference type="EMBL" id="RVW43591.1"/>
    </source>
</evidence>
<evidence type="ECO:0000256" key="1">
    <source>
        <dbReference type="PROSITE-ProRule" id="PRU00047"/>
    </source>
</evidence>
<feature type="domain" description="CCHC-type" evidence="4">
    <location>
        <begin position="239"/>
        <end position="254"/>
    </location>
</feature>
<keyword evidence="1" id="KW-0479">Metal-binding</keyword>
<sequence length="350" mass="39132">MRAMESYESQIVGLTEVEVACATREELTLTRASSQSRLWKFFIQNITLLHSSELVFLNYCLLVLSYALWTMSWGRDGTVDMVVMLSPGAPYNGNILKSRKSLKSSNKNDCRILAFIQGYDDLNLYILNGLGSDFREITTLIRAREKPLAFEEFHDLLVGHDAYLQRLETTTQQLVASANYSNRRPTSSSGGQHSKGNFKNGYGQNGGSSRQDSNQGSYRPSRGPNNSKKSTRQRKYTPKCQICDELGHIAKHCPCLRFAEPTTNYVVASPTTNPKWLIDSGASHNITGDLANLSIYCEYDDTDEVVIDKIMEAVLLKGACENDVYTLPDLLVQAFPKMVANVHERTSING</sequence>
<dbReference type="Proteomes" id="UP000288805">
    <property type="component" value="Unassembled WGS sequence"/>
</dbReference>
<feature type="compositionally biased region" description="Polar residues" evidence="2">
    <location>
        <begin position="207"/>
        <end position="228"/>
    </location>
</feature>
<keyword evidence="1" id="KW-0863">Zinc-finger</keyword>
<organism evidence="5 6">
    <name type="scientific">Vitis vinifera</name>
    <name type="common">Grape</name>
    <dbReference type="NCBI Taxonomy" id="29760"/>
    <lineage>
        <taxon>Eukaryota</taxon>
        <taxon>Viridiplantae</taxon>
        <taxon>Streptophyta</taxon>
        <taxon>Embryophyta</taxon>
        <taxon>Tracheophyta</taxon>
        <taxon>Spermatophyta</taxon>
        <taxon>Magnoliopsida</taxon>
        <taxon>eudicotyledons</taxon>
        <taxon>Gunneridae</taxon>
        <taxon>Pentapetalae</taxon>
        <taxon>rosids</taxon>
        <taxon>Vitales</taxon>
        <taxon>Vitaceae</taxon>
        <taxon>Viteae</taxon>
        <taxon>Vitis</taxon>
    </lineage>
</organism>
<evidence type="ECO:0000256" key="2">
    <source>
        <dbReference type="SAM" id="MobiDB-lite"/>
    </source>
</evidence>
<accession>A0A438E748</accession>
<reference evidence="5 6" key="1">
    <citation type="journal article" date="2018" name="PLoS Genet.">
        <title>Population sequencing reveals clonal diversity and ancestral inbreeding in the grapevine cultivar Chardonnay.</title>
        <authorList>
            <person name="Roach M.J."/>
            <person name="Johnson D.L."/>
            <person name="Bohlmann J."/>
            <person name="van Vuuren H.J."/>
            <person name="Jones S.J."/>
            <person name="Pretorius I.S."/>
            <person name="Schmidt S.A."/>
            <person name="Borneman A.R."/>
        </authorList>
    </citation>
    <scope>NUCLEOTIDE SEQUENCE [LARGE SCALE GENOMIC DNA]</scope>
    <source>
        <strain evidence="6">cv. Chardonnay</strain>
        <tissue evidence="5">Leaf</tissue>
    </source>
</reference>
<feature type="region of interest" description="Disordered" evidence="2">
    <location>
        <begin position="177"/>
        <end position="234"/>
    </location>
</feature>
<feature type="compositionally biased region" description="Polar residues" evidence="2">
    <location>
        <begin position="177"/>
        <end position="197"/>
    </location>
</feature>
<proteinExistence type="predicted"/>
<dbReference type="EMBL" id="QGNW01001374">
    <property type="protein sequence ID" value="RVW43591.1"/>
    <property type="molecule type" value="Genomic_DNA"/>
</dbReference>
<keyword evidence="3" id="KW-1133">Transmembrane helix</keyword>
<dbReference type="SUPFAM" id="SSF57756">
    <property type="entry name" value="Retrovirus zinc finger-like domains"/>
    <property type="match status" value="1"/>
</dbReference>
<dbReference type="GO" id="GO:0003676">
    <property type="term" value="F:nucleic acid binding"/>
    <property type="evidence" value="ECO:0007669"/>
    <property type="project" value="InterPro"/>
</dbReference>
<dbReference type="PANTHER" id="PTHR47481">
    <property type="match status" value="1"/>
</dbReference>
<feature type="transmembrane region" description="Helical" evidence="3">
    <location>
        <begin position="46"/>
        <end position="69"/>
    </location>
</feature>
<protein>
    <submittedName>
        <fullName evidence="5">Retrovirus-related Pol polyprotein from transposon RE2</fullName>
    </submittedName>
</protein>
<dbReference type="GO" id="GO:0008270">
    <property type="term" value="F:zinc ion binding"/>
    <property type="evidence" value="ECO:0007669"/>
    <property type="project" value="UniProtKB-KW"/>
</dbReference>
<evidence type="ECO:0000259" key="4">
    <source>
        <dbReference type="PROSITE" id="PS50158"/>
    </source>
</evidence>
<dbReference type="PANTHER" id="PTHR47481:SF22">
    <property type="entry name" value="RETROTRANSPOSON GAG DOMAIN-CONTAINING PROTEIN"/>
    <property type="match status" value="1"/>
</dbReference>